<name>A0A9D4GHC5_DREPO</name>
<comment type="caution">
    <text evidence="1">The sequence shown here is derived from an EMBL/GenBank/DDBJ whole genome shotgun (WGS) entry which is preliminary data.</text>
</comment>
<dbReference type="EMBL" id="JAIWYP010000005">
    <property type="protein sequence ID" value="KAH3817194.1"/>
    <property type="molecule type" value="Genomic_DNA"/>
</dbReference>
<organism evidence="1 2">
    <name type="scientific">Dreissena polymorpha</name>
    <name type="common">Zebra mussel</name>
    <name type="synonym">Mytilus polymorpha</name>
    <dbReference type="NCBI Taxonomy" id="45954"/>
    <lineage>
        <taxon>Eukaryota</taxon>
        <taxon>Metazoa</taxon>
        <taxon>Spiralia</taxon>
        <taxon>Lophotrochozoa</taxon>
        <taxon>Mollusca</taxon>
        <taxon>Bivalvia</taxon>
        <taxon>Autobranchia</taxon>
        <taxon>Heteroconchia</taxon>
        <taxon>Euheterodonta</taxon>
        <taxon>Imparidentia</taxon>
        <taxon>Neoheterodontei</taxon>
        <taxon>Myida</taxon>
        <taxon>Dreissenoidea</taxon>
        <taxon>Dreissenidae</taxon>
        <taxon>Dreissena</taxon>
    </lineage>
</organism>
<accession>A0A9D4GHC5</accession>
<reference evidence="1" key="2">
    <citation type="submission" date="2020-11" db="EMBL/GenBank/DDBJ databases">
        <authorList>
            <person name="McCartney M.A."/>
            <person name="Auch B."/>
            <person name="Kono T."/>
            <person name="Mallez S."/>
            <person name="Becker A."/>
            <person name="Gohl D.M."/>
            <person name="Silverstein K.A.T."/>
            <person name="Koren S."/>
            <person name="Bechman K.B."/>
            <person name="Herman A."/>
            <person name="Abrahante J.E."/>
            <person name="Garbe J."/>
        </authorList>
    </citation>
    <scope>NUCLEOTIDE SEQUENCE</scope>
    <source>
        <strain evidence="1">Duluth1</strain>
        <tissue evidence="1">Whole animal</tissue>
    </source>
</reference>
<gene>
    <name evidence="1" type="ORF">DPMN_118724</name>
</gene>
<dbReference type="AlphaFoldDB" id="A0A9D4GHC5"/>
<evidence type="ECO:0000313" key="1">
    <source>
        <dbReference type="EMBL" id="KAH3817194.1"/>
    </source>
</evidence>
<dbReference type="Proteomes" id="UP000828390">
    <property type="component" value="Unassembled WGS sequence"/>
</dbReference>
<sequence length="133" mass="15178">MTSFHSKTERLTDIRGQFALRRRAPQMLTVRTTRVTTEHRTASYTTGKMDTATVISQLSVPASHARLTTTVRETLVIMVLHIARSMTPVLHMVTVIATRISSALVSHKRTMRLCRYQVSSWLPARRDPRSFQL</sequence>
<proteinExistence type="predicted"/>
<protein>
    <submittedName>
        <fullName evidence="1">Uncharacterized protein</fullName>
    </submittedName>
</protein>
<keyword evidence="2" id="KW-1185">Reference proteome</keyword>
<reference evidence="1" key="1">
    <citation type="journal article" date="2019" name="bioRxiv">
        <title>The Genome of the Zebra Mussel, Dreissena polymorpha: A Resource for Invasive Species Research.</title>
        <authorList>
            <person name="McCartney M.A."/>
            <person name="Auch B."/>
            <person name="Kono T."/>
            <person name="Mallez S."/>
            <person name="Zhang Y."/>
            <person name="Obille A."/>
            <person name="Becker A."/>
            <person name="Abrahante J.E."/>
            <person name="Garbe J."/>
            <person name="Badalamenti J.P."/>
            <person name="Herman A."/>
            <person name="Mangelson H."/>
            <person name="Liachko I."/>
            <person name="Sullivan S."/>
            <person name="Sone E.D."/>
            <person name="Koren S."/>
            <person name="Silverstein K.A.T."/>
            <person name="Beckman K.B."/>
            <person name="Gohl D.M."/>
        </authorList>
    </citation>
    <scope>NUCLEOTIDE SEQUENCE</scope>
    <source>
        <strain evidence="1">Duluth1</strain>
        <tissue evidence="1">Whole animal</tissue>
    </source>
</reference>
<evidence type="ECO:0000313" key="2">
    <source>
        <dbReference type="Proteomes" id="UP000828390"/>
    </source>
</evidence>